<evidence type="ECO:0000313" key="8">
    <source>
        <dbReference type="Proteomes" id="UP000503088"/>
    </source>
</evidence>
<dbReference type="Pfam" id="PF13440">
    <property type="entry name" value="Polysacc_synt_3"/>
    <property type="match status" value="1"/>
</dbReference>
<evidence type="ECO:0000256" key="4">
    <source>
        <dbReference type="ARBA" id="ARBA00022989"/>
    </source>
</evidence>
<keyword evidence="8" id="KW-1185">Reference proteome</keyword>
<dbReference type="AlphaFoldDB" id="A0A7D3XRI0"/>
<feature type="transmembrane region" description="Helical" evidence="6">
    <location>
        <begin position="126"/>
        <end position="146"/>
    </location>
</feature>
<feature type="transmembrane region" description="Helical" evidence="6">
    <location>
        <begin position="84"/>
        <end position="106"/>
    </location>
</feature>
<feature type="transmembrane region" description="Helical" evidence="6">
    <location>
        <begin position="179"/>
        <end position="201"/>
    </location>
</feature>
<feature type="transmembrane region" description="Helical" evidence="6">
    <location>
        <begin position="253"/>
        <end position="271"/>
    </location>
</feature>
<dbReference type="GO" id="GO:0005886">
    <property type="term" value="C:plasma membrane"/>
    <property type="evidence" value="ECO:0007669"/>
    <property type="project" value="UniProtKB-SubCell"/>
</dbReference>
<feature type="transmembrane region" description="Helical" evidence="6">
    <location>
        <begin position="153"/>
        <end position="173"/>
    </location>
</feature>
<dbReference type="PANTHER" id="PTHR30250">
    <property type="entry name" value="PST FAMILY PREDICTED COLANIC ACID TRANSPORTER"/>
    <property type="match status" value="1"/>
</dbReference>
<dbReference type="EMBL" id="CP048104">
    <property type="protein sequence ID" value="QKG85687.1"/>
    <property type="molecule type" value="Genomic_DNA"/>
</dbReference>
<feature type="transmembrane region" description="Helical" evidence="6">
    <location>
        <begin position="12"/>
        <end position="33"/>
    </location>
</feature>
<accession>A0A7D3XRI0</accession>
<evidence type="ECO:0000313" key="7">
    <source>
        <dbReference type="EMBL" id="QKG85687.1"/>
    </source>
</evidence>
<keyword evidence="2" id="KW-1003">Cell membrane</keyword>
<gene>
    <name evidence="7" type="ORF">GXN76_15335</name>
</gene>
<organism evidence="7 8">
    <name type="scientific">Kroppenstedtia pulmonis</name>
    <dbReference type="NCBI Taxonomy" id="1380685"/>
    <lineage>
        <taxon>Bacteria</taxon>
        <taxon>Bacillati</taxon>
        <taxon>Bacillota</taxon>
        <taxon>Bacilli</taxon>
        <taxon>Bacillales</taxon>
        <taxon>Thermoactinomycetaceae</taxon>
        <taxon>Kroppenstedtia</taxon>
    </lineage>
</organism>
<evidence type="ECO:0000256" key="6">
    <source>
        <dbReference type="SAM" id="Phobius"/>
    </source>
</evidence>
<keyword evidence="3 6" id="KW-0812">Transmembrane</keyword>
<evidence type="ECO:0000256" key="5">
    <source>
        <dbReference type="ARBA" id="ARBA00023136"/>
    </source>
</evidence>
<sequence>MLTKIKQLFSDSTAFAIALMGNKIVSFLLVPIYTRQLAASEFGDWDLTNTISLVLTYFCILGTDTALAYYFFDAKDKKDQDGYFTTAVFLPTLISVVFLVIVFLIGPSTASLLYQDPSGYPHLLTLAILVIVFNVIIQQCLAYARFNRQVKVFNIGSMSFVIGSSLASVYFVVVEKMGVVGIFYGQIVAQVVVAVVLLWYYRKNFTLSVKSHHVKNLLAYGMPLLPALLAFWVMNAVSRPMIYHMVSAEEAGVFGLAARFASIIALLTAAFQHAWRPFSVSIREREDAQTIFSLLGRAFLVVGTFFILFLTFFIEPIIRVVAGKPEFFHAYPYVWMLALGTVLNTMHLLLGVGLMLNKQTKKVSSTFMVAAVIYILGNAILIPMVGAWGTAAMNVVTYLYAVFSIYRKGQKVYPIDFRMRSMTLYMGIYLAVMTGLTYIQVNEWSGLWFYYVIATLLMMLAVFLTGLFNKEAIMALRERLPNIIRKR</sequence>
<feature type="transmembrane region" description="Helical" evidence="6">
    <location>
        <begin position="363"/>
        <end position="382"/>
    </location>
</feature>
<feature type="transmembrane region" description="Helical" evidence="6">
    <location>
        <begin position="334"/>
        <end position="356"/>
    </location>
</feature>
<reference evidence="7 8" key="1">
    <citation type="submission" date="2020-01" db="EMBL/GenBank/DDBJ databases">
        <authorList>
            <person name="Gulvik C.A."/>
            <person name="Batra D.G."/>
        </authorList>
    </citation>
    <scope>NUCLEOTIDE SEQUENCE [LARGE SCALE GENOMIC DNA]</scope>
    <source>
        <strain evidence="7 8">W9323</strain>
    </source>
</reference>
<dbReference type="KEGG" id="kpul:GXN76_15335"/>
<keyword evidence="4 6" id="KW-1133">Transmembrane helix</keyword>
<comment type="subcellular location">
    <subcellularLocation>
        <location evidence="1">Cell membrane</location>
        <topology evidence="1">Multi-pass membrane protein</topology>
    </subcellularLocation>
</comment>
<feature type="transmembrane region" description="Helical" evidence="6">
    <location>
        <begin position="447"/>
        <end position="469"/>
    </location>
</feature>
<proteinExistence type="predicted"/>
<dbReference type="Proteomes" id="UP000503088">
    <property type="component" value="Chromosome"/>
</dbReference>
<dbReference type="RefSeq" id="WP_173224561.1">
    <property type="nucleotide sequence ID" value="NZ_CP048104.1"/>
</dbReference>
<keyword evidence="5 6" id="KW-0472">Membrane</keyword>
<feature type="transmembrane region" description="Helical" evidence="6">
    <location>
        <begin position="388"/>
        <end position="406"/>
    </location>
</feature>
<feature type="transmembrane region" description="Helical" evidence="6">
    <location>
        <begin position="213"/>
        <end position="233"/>
    </location>
</feature>
<evidence type="ECO:0000256" key="1">
    <source>
        <dbReference type="ARBA" id="ARBA00004651"/>
    </source>
</evidence>
<dbReference type="InterPro" id="IPR050833">
    <property type="entry name" value="Poly_Biosynth_Transport"/>
</dbReference>
<dbReference type="PANTHER" id="PTHR30250:SF11">
    <property type="entry name" value="O-ANTIGEN TRANSPORTER-RELATED"/>
    <property type="match status" value="1"/>
</dbReference>
<feature type="transmembrane region" description="Helical" evidence="6">
    <location>
        <begin position="291"/>
        <end position="314"/>
    </location>
</feature>
<protein>
    <submittedName>
        <fullName evidence="7">Oligosaccharide flippase family protein</fullName>
    </submittedName>
</protein>
<evidence type="ECO:0000256" key="2">
    <source>
        <dbReference type="ARBA" id="ARBA00022475"/>
    </source>
</evidence>
<name>A0A7D3XRI0_9BACL</name>
<feature type="transmembrane region" description="Helical" evidence="6">
    <location>
        <begin position="422"/>
        <end position="441"/>
    </location>
</feature>
<evidence type="ECO:0000256" key="3">
    <source>
        <dbReference type="ARBA" id="ARBA00022692"/>
    </source>
</evidence>
<feature type="transmembrane region" description="Helical" evidence="6">
    <location>
        <begin position="53"/>
        <end position="72"/>
    </location>
</feature>